<evidence type="ECO:0000256" key="5">
    <source>
        <dbReference type="ARBA" id="ARBA00023136"/>
    </source>
</evidence>
<evidence type="ECO:0000313" key="8">
    <source>
        <dbReference type="EMBL" id="MDA0639635.1"/>
    </source>
</evidence>
<evidence type="ECO:0000256" key="7">
    <source>
        <dbReference type="SAM" id="Phobius"/>
    </source>
</evidence>
<keyword evidence="3 7" id="KW-0812">Transmembrane</keyword>
<feature type="region of interest" description="Disordered" evidence="6">
    <location>
        <begin position="287"/>
        <end position="318"/>
    </location>
</feature>
<feature type="transmembrane region" description="Helical" evidence="7">
    <location>
        <begin position="183"/>
        <end position="204"/>
    </location>
</feature>
<protein>
    <submittedName>
        <fullName evidence="8">Branched-chain amino acid ABC transporter permease</fullName>
    </submittedName>
</protein>
<proteinExistence type="predicted"/>
<feature type="transmembrane region" description="Helical" evidence="7">
    <location>
        <begin position="210"/>
        <end position="243"/>
    </location>
</feature>
<feature type="transmembrane region" description="Helical" evidence="7">
    <location>
        <begin position="84"/>
        <end position="102"/>
    </location>
</feature>
<dbReference type="InterPro" id="IPR043428">
    <property type="entry name" value="LivM-like"/>
</dbReference>
<keyword evidence="4 7" id="KW-1133">Transmembrane helix</keyword>
<evidence type="ECO:0000256" key="2">
    <source>
        <dbReference type="ARBA" id="ARBA00022475"/>
    </source>
</evidence>
<accession>A0ABT4SRV3</accession>
<dbReference type="RefSeq" id="WP_271275110.1">
    <property type="nucleotide sequence ID" value="NZ_BAABFD010000005.1"/>
</dbReference>
<dbReference type="Proteomes" id="UP001212498">
    <property type="component" value="Unassembled WGS sequence"/>
</dbReference>
<feature type="compositionally biased region" description="Basic and acidic residues" evidence="6">
    <location>
        <begin position="307"/>
        <end position="318"/>
    </location>
</feature>
<dbReference type="PANTHER" id="PTHR30482">
    <property type="entry name" value="HIGH-AFFINITY BRANCHED-CHAIN AMINO ACID TRANSPORT SYSTEM PERMEASE"/>
    <property type="match status" value="1"/>
</dbReference>
<feature type="compositionally biased region" description="Pro residues" evidence="6">
    <location>
        <begin position="295"/>
        <end position="304"/>
    </location>
</feature>
<evidence type="ECO:0000256" key="3">
    <source>
        <dbReference type="ARBA" id="ARBA00022692"/>
    </source>
</evidence>
<organism evidence="8 9">
    <name type="scientific">Nonomuraea ferruginea</name>
    <dbReference type="NCBI Taxonomy" id="46174"/>
    <lineage>
        <taxon>Bacteria</taxon>
        <taxon>Bacillati</taxon>
        <taxon>Actinomycetota</taxon>
        <taxon>Actinomycetes</taxon>
        <taxon>Streptosporangiales</taxon>
        <taxon>Streptosporangiaceae</taxon>
        <taxon>Nonomuraea</taxon>
    </lineage>
</organism>
<evidence type="ECO:0000256" key="1">
    <source>
        <dbReference type="ARBA" id="ARBA00004651"/>
    </source>
</evidence>
<feature type="transmembrane region" description="Helical" evidence="7">
    <location>
        <begin position="255"/>
        <end position="275"/>
    </location>
</feature>
<keyword evidence="5 7" id="KW-0472">Membrane</keyword>
<keyword evidence="9" id="KW-1185">Reference proteome</keyword>
<dbReference type="CDD" id="cd06581">
    <property type="entry name" value="TM_PBP1_LivM_like"/>
    <property type="match status" value="1"/>
</dbReference>
<reference evidence="8 9" key="1">
    <citation type="submission" date="2022-11" db="EMBL/GenBank/DDBJ databases">
        <title>Nonomuraea corallina sp. nov., a new species of the genus Nonomuraea isolated from sea side sediment in Thai sea.</title>
        <authorList>
            <person name="Ngamcharungchit C."/>
            <person name="Matsumoto A."/>
            <person name="Suriyachadkun C."/>
            <person name="Panbangred W."/>
            <person name="Inahashi Y."/>
            <person name="Intra B."/>
        </authorList>
    </citation>
    <scope>NUCLEOTIDE SEQUENCE [LARGE SCALE GENOMIC DNA]</scope>
    <source>
        <strain evidence="8 9">DSM 43553</strain>
    </source>
</reference>
<gene>
    <name evidence="8" type="ORF">OUY24_03255</name>
</gene>
<feature type="transmembrane region" description="Helical" evidence="7">
    <location>
        <begin position="131"/>
        <end position="150"/>
    </location>
</feature>
<dbReference type="InterPro" id="IPR001851">
    <property type="entry name" value="ABC_transp_permease"/>
</dbReference>
<dbReference type="EMBL" id="JAPNUD010000005">
    <property type="protein sequence ID" value="MDA0639635.1"/>
    <property type="molecule type" value="Genomic_DNA"/>
</dbReference>
<name>A0ABT4SRV3_9ACTN</name>
<feature type="transmembrane region" description="Helical" evidence="7">
    <location>
        <begin position="31"/>
        <end position="49"/>
    </location>
</feature>
<evidence type="ECO:0000313" key="9">
    <source>
        <dbReference type="Proteomes" id="UP001212498"/>
    </source>
</evidence>
<dbReference type="Pfam" id="PF02653">
    <property type="entry name" value="BPD_transp_2"/>
    <property type="match status" value="1"/>
</dbReference>
<keyword evidence="2" id="KW-1003">Cell membrane</keyword>
<comment type="subcellular location">
    <subcellularLocation>
        <location evidence="1">Cell membrane</location>
        <topology evidence="1">Multi-pass membrane protein</topology>
    </subcellularLocation>
</comment>
<sequence>MEYVISLAMFAAVYIIVVTGYGLSAGLGKQFLISQAAMWGVGAYVYGILSLETDWPTAVCALLGVAGGVVASAVIALTALRVSGIYLAIVSFAFQIVFVTVLQNLEITGGQSGLAGIRGMSSIGPLTETESALLVAVAACALVVLAYRVLHGSAFGLTVRALGEDPQVLEGLGVRPAVLKIKIICLSGGTAALGGVLYAQYLSYVDANAFSIHVSITLLSMLIVGGSRAVLGPAVGALFYQLIPQLLQYLEIQAAEAADLLQILFGLLLLLFLLFRPEGIVAPPAPALRAARTSRPPPSPPPGPGVGRDRVAAAEGRS</sequence>
<comment type="caution">
    <text evidence="8">The sequence shown here is derived from an EMBL/GenBank/DDBJ whole genome shotgun (WGS) entry which is preliminary data.</text>
</comment>
<feature type="transmembrane region" description="Helical" evidence="7">
    <location>
        <begin position="55"/>
        <end position="77"/>
    </location>
</feature>
<dbReference type="PANTHER" id="PTHR30482:SF20">
    <property type="entry name" value="HIGH-AFFINITY BRANCHED-CHAIN AMINO ACID TRANSPORT SYSTEM PERMEASE PROTEIN LIVM"/>
    <property type="match status" value="1"/>
</dbReference>
<evidence type="ECO:0000256" key="6">
    <source>
        <dbReference type="SAM" id="MobiDB-lite"/>
    </source>
</evidence>
<evidence type="ECO:0000256" key="4">
    <source>
        <dbReference type="ARBA" id="ARBA00022989"/>
    </source>
</evidence>
<feature type="transmembrane region" description="Helical" evidence="7">
    <location>
        <begin position="6"/>
        <end position="24"/>
    </location>
</feature>